<sequence>MDKARSRQGQHDANALWSTKKSEAHRFGKHDGNDDANARRSGLQTSVQVQTQALLDFSLVYRKDETWMTHPKRRTCPARIENMSLVSCPGHQNHPETGSAVENVLHIHSSKCAEQPIFCRTSFLSNIGSASIQCLSSQSGRT</sequence>
<name>A0ABX0P8B6_9BURK</name>
<feature type="compositionally biased region" description="Basic and acidic residues" evidence="1">
    <location>
        <begin position="20"/>
        <end position="38"/>
    </location>
</feature>
<evidence type="ECO:0000256" key="1">
    <source>
        <dbReference type="SAM" id="MobiDB-lite"/>
    </source>
</evidence>
<evidence type="ECO:0000313" key="3">
    <source>
        <dbReference type="Proteomes" id="UP000716322"/>
    </source>
</evidence>
<comment type="caution">
    <text evidence="2">The sequence shown here is derived from an EMBL/GenBank/DDBJ whole genome shotgun (WGS) entry which is preliminary data.</text>
</comment>
<dbReference type="EMBL" id="JAAQOM010000003">
    <property type="protein sequence ID" value="NIA53087.1"/>
    <property type="molecule type" value="Genomic_DNA"/>
</dbReference>
<evidence type="ECO:0000313" key="2">
    <source>
        <dbReference type="EMBL" id="NIA53087.1"/>
    </source>
</evidence>
<accession>A0ABX0P8B6</accession>
<dbReference type="Proteomes" id="UP000716322">
    <property type="component" value="Unassembled WGS sequence"/>
</dbReference>
<protein>
    <submittedName>
        <fullName evidence="2">Uncharacterized protein</fullName>
    </submittedName>
</protein>
<organism evidence="2 3">
    <name type="scientific">Telluria antibiotica</name>
    <dbReference type="NCBI Taxonomy" id="2717319"/>
    <lineage>
        <taxon>Bacteria</taxon>
        <taxon>Pseudomonadati</taxon>
        <taxon>Pseudomonadota</taxon>
        <taxon>Betaproteobacteria</taxon>
        <taxon>Burkholderiales</taxon>
        <taxon>Oxalobacteraceae</taxon>
        <taxon>Telluria group</taxon>
        <taxon>Telluria</taxon>
    </lineage>
</organism>
<feature type="region of interest" description="Disordered" evidence="1">
    <location>
        <begin position="1"/>
        <end position="45"/>
    </location>
</feature>
<dbReference type="RefSeq" id="WP_166857345.1">
    <property type="nucleotide sequence ID" value="NZ_JAAQOM010000003.1"/>
</dbReference>
<proteinExistence type="predicted"/>
<reference evidence="2 3" key="1">
    <citation type="submission" date="2020-03" db="EMBL/GenBank/DDBJ databases">
        <title>Genome sequence of strain Massilia sp. TW-1.</title>
        <authorList>
            <person name="Chaudhary D.K."/>
        </authorList>
    </citation>
    <scope>NUCLEOTIDE SEQUENCE [LARGE SCALE GENOMIC DNA]</scope>
    <source>
        <strain evidence="2 3">TW-1</strain>
    </source>
</reference>
<gene>
    <name evidence="2" type="ORF">HAV22_05385</name>
</gene>
<keyword evidence="3" id="KW-1185">Reference proteome</keyword>